<gene>
    <name evidence="1" type="ORF">PoB_003380200</name>
</gene>
<dbReference type="EMBL" id="BLXT01003854">
    <property type="protein sequence ID" value="GFO07297.1"/>
    <property type="molecule type" value="Genomic_DNA"/>
</dbReference>
<dbReference type="Proteomes" id="UP000735302">
    <property type="component" value="Unassembled WGS sequence"/>
</dbReference>
<sequence length="170" mass="19505">MCLSFSACVLESVCLWFSVCVLESVCLCWLKTNCPVYFASVRDTVGPLLIVVWTSLKDFVMASEQVTRPHRAWMVEKALGCYHWLYELSPETWAWCHDTTLLAWEATLHYSLVLWKHCVQLAADGQLWLTDHVFTEAMSTDSLKATAQWTVNQLKNYTTLAWSSILTMVK</sequence>
<dbReference type="AlphaFoldDB" id="A0AAV4AJ65"/>
<evidence type="ECO:0000313" key="2">
    <source>
        <dbReference type="Proteomes" id="UP000735302"/>
    </source>
</evidence>
<reference evidence="1 2" key="1">
    <citation type="journal article" date="2021" name="Elife">
        <title>Chloroplast acquisition without the gene transfer in kleptoplastic sea slugs, Plakobranchus ocellatus.</title>
        <authorList>
            <person name="Maeda T."/>
            <person name="Takahashi S."/>
            <person name="Yoshida T."/>
            <person name="Shimamura S."/>
            <person name="Takaki Y."/>
            <person name="Nagai Y."/>
            <person name="Toyoda A."/>
            <person name="Suzuki Y."/>
            <person name="Arimoto A."/>
            <person name="Ishii H."/>
            <person name="Satoh N."/>
            <person name="Nishiyama T."/>
            <person name="Hasebe M."/>
            <person name="Maruyama T."/>
            <person name="Minagawa J."/>
            <person name="Obokata J."/>
            <person name="Shigenobu S."/>
        </authorList>
    </citation>
    <scope>NUCLEOTIDE SEQUENCE [LARGE SCALE GENOMIC DNA]</scope>
</reference>
<protein>
    <submittedName>
        <fullName evidence="1">Uncharacterized protein</fullName>
    </submittedName>
</protein>
<proteinExistence type="predicted"/>
<keyword evidence="2" id="KW-1185">Reference proteome</keyword>
<comment type="caution">
    <text evidence="1">The sequence shown here is derived from an EMBL/GenBank/DDBJ whole genome shotgun (WGS) entry which is preliminary data.</text>
</comment>
<accession>A0AAV4AJ65</accession>
<name>A0AAV4AJ65_9GAST</name>
<evidence type="ECO:0000313" key="1">
    <source>
        <dbReference type="EMBL" id="GFO07297.1"/>
    </source>
</evidence>
<organism evidence="1 2">
    <name type="scientific">Plakobranchus ocellatus</name>
    <dbReference type="NCBI Taxonomy" id="259542"/>
    <lineage>
        <taxon>Eukaryota</taxon>
        <taxon>Metazoa</taxon>
        <taxon>Spiralia</taxon>
        <taxon>Lophotrochozoa</taxon>
        <taxon>Mollusca</taxon>
        <taxon>Gastropoda</taxon>
        <taxon>Heterobranchia</taxon>
        <taxon>Euthyneura</taxon>
        <taxon>Panpulmonata</taxon>
        <taxon>Sacoglossa</taxon>
        <taxon>Placobranchoidea</taxon>
        <taxon>Plakobranchidae</taxon>
        <taxon>Plakobranchus</taxon>
    </lineage>
</organism>